<feature type="compositionally biased region" description="Polar residues" evidence="3">
    <location>
        <begin position="32"/>
        <end position="43"/>
    </location>
</feature>
<reference evidence="4 5" key="1">
    <citation type="journal article" date="2006" name="Nature">
        <title>Insights from the genome of the biotrophic fungal plant pathogen Ustilago maydis.</title>
        <authorList>
            <person name="Kamper J."/>
            <person name="Kahmann R."/>
            <person name="Bolker M."/>
            <person name="Ma L.J."/>
            <person name="Brefort T."/>
            <person name="Saville B.J."/>
            <person name="Banuett F."/>
            <person name="Kronstad J.W."/>
            <person name="Gold S.E."/>
            <person name="Muller O."/>
            <person name="Perlin M.H."/>
            <person name="Wosten H.A."/>
            <person name="de Vries R."/>
            <person name="Ruiz-Herrera J."/>
            <person name="Reynaga-Pena C.G."/>
            <person name="Snetselaar K."/>
            <person name="McCann M."/>
            <person name="Perez-Martin J."/>
            <person name="Feldbrugge M."/>
            <person name="Basse C.W."/>
            <person name="Steinberg G."/>
            <person name="Ibeas J.I."/>
            <person name="Holloman W."/>
            <person name="Guzman P."/>
            <person name="Farman M."/>
            <person name="Stajich J.E."/>
            <person name="Sentandreu R."/>
            <person name="Gonzalez-Prieto J.M."/>
            <person name="Kennell J.C."/>
            <person name="Molina L."/>
            <person name="Schirawski J."/>
            <person name="Mendoza-Mendoza A."/>
            <person name="Greilinger D."/>
            <person name="Munch K."/>
            <person name="Rossel N."/>
            <person name="Scherer M."/>
            <person name="Vranes M."/>
            <person name="Ladendorf O."/>
            <person name="Vincon V."/>
            <person name="Fuchs U."/>
            <person name="Sandrock B."/>
            <person name="Meng S."/>
            <person name="Ho E.C."/>
            <person name="Cahill M.J."/>
            <person name="Boyce K.J."/>
            <person name="Klose J."/>
            <person name="Klosterman S.J."/>
            <person name="Deelstra H.J."/>
            <person name="Ortiz-Castellanos L."/>
            <person name="Li W."/>
            <person name="Sanchez-Alonso P."/>
            <person name="Schreier P.H."/>
            <person name="Hauser-Hahn I."/>
            <person name="Vaupel M."/>
            <person name="Koopmann E."/>
            <person name="Friedrich G."/>
            <person name="Voss H."/>
            <person name="Schluter T."/>
            <person name="Margolis J."/>
            <person name="Platt D."/>
            <person name="Swimmer C."/>
            <person name="Gnirke A."/>
            <person name="Chen F."/>
            <person name="Vysotskaia V."/>
            <person name="Mannhaupt G."/>
            <person name="Guldener U."/>
            <person name="Munsterkotter M."/>
            <person name="Haase D."/>
            <person name="Oesterheld M."/>
            <person name="Mewes H.W."/>
            <person name="Mauceli E.W."/>
            <person name="DeCaprio D."/>
            <person name="Wade C.M."/>
            <person name="Butler J."/>
            <person name="Young S."/>
            <person name="Jaffe D.B."/>
            <person name="Calvo S."/>
            <person name="Nusbaum C."/>
            <person name="Galagan J."/>
            <person name="Birren B.W."/>
        </authorList>
    </citation>
    <scope>NUCLEOTIDE SEQUENCE [LARGE SCALE GENOMIC DNA]</scope>
    <source>
        <strain evidence="5">DSM 14603 / FGSC 9021 / UM521</strain>
    </source>
</reference>
<evidence type="ECO:0000256" key="2">
    <source>
        <dbReference type="ARBA" id="ARBA00023242"/>
    </source>
</evidence>
<dbReference type="EMBL" id="CM003144">
    <property type="protein sequence ID" value="KIS69683.1"/>
    <property type="molecule type" value="Genomic_DNA"/>
</dbReference>
<gene>
    <name evidence="4" type="ORF">UMAG_02214</name>
</gene>
<dbReference type="GO" id="GO:0005634">
    <property type="term" value="C:nucleus"/>
    <property type="evidence" value="ECO:0007669"/>
    <property type="project" value="UniProtKB-SubCell"/>
</dbReference>
<feature type="compositionally biased region" description="Low complexity" evidence="3">
    <location>
        <begin position="819"/>
        <end position="834"/>
    </location>
</feature>
<keyword evidence="2" id="KW-0539">Nucleus</keyword>
<name>A0A0D1CT36_MYCMD</name>
<feature type="region of interest" description="Disordered" evidence="3">
    <location>
        <begin position="736"/>
        <end position="889"/>
    </location>
</feature>
<protein>
    <recommendedName>
        <fullName evidence="6">Transcription factor domain-containing protein</fullName>
    </recommendedName>
</protein>
<feature type="region of interest" description="Disordered" evidence="3">
    <location>
        <begin position="1"/>
        <end position="111"/>
    </location>
</feature>
<evidence type="ECO:0000313" key="5">
    <source>
        <dbReference type="Proteomes" id="UP000000561"/>
    </source>
</evidence>
<feature type="compositionally biased region" description="Low complexity" evidence="3">
    <location>
        <begin position="943"/>
        <end position="955"/>
    </location>
</feature>
<feature type="compositionally biased region" description="Low complexity" evidence="3">
    <location>
        <begin position="972"/>
        <end position="983"/>
    </location>
</feature>
<dbReference type="OrthoDB" id="2553063at2759"/>
<keyword evidence="5" id="KW-1185">Reference proteome</keyword>
<dbReference type="InParanoid" id="A0A0D1CT36"/>
<accession>A0A0D1CT36</accession>
<dbReference type="STRING" id="237631.A0A0D1CT36"/>
<evidence type="ECO:0000256" key="1">
    <source>
        <dbReference type="ARBA" id="ARBA00004123"/>
    </source>
</evidence>
<proteinExistence type="predicted"/>
<feature type="region of interest" description="Disordered" evidence="3">
    <location>
        <begin position="551"/>
        <end position="590"/>
    </location>
</feature>
<dbReference type="PANTHER" id="PTHR31001">
    <property type="entry name" value="UNCHARACTERIZED TRANSCRIPTIONAL REGULATORY PROTEIN"/>
    <property type="match status" value="1"/>
</dbReference>
<feature type="compositionally biased region" description="Low complexity" evidence="3">
    <location>
        <begin position="44"/>
        <end position="65"/>
    </location>
</feature>
<dbReference type="GeneID" id="23563015"/>
<comment type="subcellular location">
    <subcellularLocation>
        <location evidence="1">Nucleus</location>
    </subcellularLocation>
</comment>
<sequence length="1030" mass="111453">MADCDQAFTRKRTLSNPSLSSQIYAKYPKTAATCSSPTSHPVYNSSSNNTNSNSNSSGSRGVSQRSESHPLSPRDRRSEAHRCDSSSPFPTLCDPSSPSSDSTPRSSSNPFPRYSLGIPHLDVLLPFRDGLDLLHAYHQGIAWIYTPVDRTTLLETLEEAERHGADSIHPHRLACLLAALALGDLFSSCFPSIPSCPTSAGLADKPNKRGRIWFGVASACLAGSNNNVELMHHPTPDACSALYLMSTYLLCSDDEELFHRSRGLTGLALILAKSALFPLCVEATQDPSRCQMAAPSVASQHQAAADLACAATSSASLSSPTMSRTAAITDQDRLHCNRLLSDLIFHLRCQLLTFSQPCNVTQSSSPHGGPSLATFADVPTIQAIWSTFGTPLYTCLDAFGHRYSPNVFHNWKLGLADLMQQVSILTQQPMSLDSRSQCTQNPDHLDATLLDNKAIHPSREKRRITLPDHADVVKLDERIRRYHASLPDFLLLHKPLPLEMAGKVDEDELAHIICQRHMACSMVHRMLMALHRPWFLSALAGRPRAFRVNTKPQGPACHAHDSTAASPTLESDRNSSEAKVADDASGQHQSPSAMFSLSAVLRSATWQTETYASATACAPPQALAWWQLTNNALAAAIVQATALLRLSCPLKNNDSVAPQHSPRAQQIGTASPFHTQIRSDLDKNVCSFQNVANRCKLAAKALPFLHRVSSAIDLGICKSRSTAASNPDALQTSIAQREADETRSRPSPSPTPSRSPSSSYSSSSASFIDHSAPTRPNNGSAPFKCNNNRLVISNSNSNSISNKNLDNRNSNSTNSNHQINTSSNITDTSTNADSSIDKDDEMAYPLDSVVSGGTDRLQASARIGSTTFKDRQQPRQGTEARRASSAKSELEAVFGPIASGLELSGTSTPRRSVKPLYRQSWEPIPVTSTVIREADEKGFQLPSSDDAGSSSSSSATCPQTPRSTTLHLNGGSQTQQESTTTNESESRKSKLASHRLGESRKKSSPASDVVLECIRFWQPDMLALASPDDT</sequence>
<dbReference type="eggNOG" id="ENOG502R33D">
    <property type="taxonomic scope" value="Eukaryota"/>
</dbReference>
<evidence type="ECO:0008006" key="6">
    <source>
        <dbReference type="Google" id="ProtNLM"/>
    </source>
</evidence>
<feature type="compositionally biased region" description="Low complexity" evidence="3">
    <location>
        <begin position="786"/>
        <end position="804"/>
    </location>
</feature>
<dbReference type="AlphaFoldDB" id="A0A0D1CT36"/>
<dbReference type="PANTHER" id="PTHR31001:SF81">
    <property type="entry name" value="ZN(II)2CYS6 TRANSCRIPTION FACTOR"/>
    <property type="match status" value="1"/>
</dbReference>
<feature type="compositionally biased region" description="Basic and acidic residues" evidence="3">
    <location>
        <begin position="570"/>
        <end position="582"/>
    </location>
</feature>
<feature type="compositionally biased region" description="Polar residues" evidence="3">
    <location>
        <begin position="14"/>
        <end position="23"/>
    </location>
</feature>
<dbReference type="VEuPathDB" id="FungiDB:UMAG_02214"/>
<feature type="compositionally biased region" description="Polar residues" evidence="3">
    <location>
        <begin position="956"/>
        <end position="971"/>
    </location>
</feature>
<organism evidence="4 5">
    <name type="scientific">Mycosarcoma maydis</name>
    <name type="common">Corn smut fungus</name>
    <name type="synonym">Ustilago maydis</name>
    <dbReference type="NCBI Taxonomy" id="5270"/>
    <lineage>
        <taxon>Eukaryota</taxon>
        <taxon>Fungi</taxon>
        <taxon>Dikarya</taxon>
        <taxon>Basidiomycota</taxon>
        <taxon>Ustilaginomycotina</taxon>
        <taxon>Ustilaginomycetes</taxon>
        <taxon>Ustilaginales</taxon>
        <taxon>Ustilaginaceae</taxon>
        <taxon>Mycosarcoma</taxon>
    </lineage>
</organism>
<dbReference type="InterPro" id="IPR050613">
    <property type="entry name" value="Sec_Metabolite_Reg"/>
</dbReference>
<dbReference type="CDD" id="cd12148">
    <property type="entry name" value="fungal_TF_MHR"/>
    <property type="match status" value="1"/>
</dbReference>
<feature type="compositionally biased region" description="Basic and acidic residues" evidence="3">
    <location>
        <begin position="66"/>
        <end position="84"/>
    </location>
</feature>
<feature type="compositionally biased region" description="Low complexity" evidence="3">
    <location>
        <begin position="95"/>
        <end position="110"/>
    </location>
</feature>
<dbReference type="RefSeq" id="XP_011388556.1">
    <property type="nucleotide sequence ID" value="XM_011390254.1"/>
</dbReference>
<feature type="compositionally biased region" description="Basic and acidic residues" evidence="3">
    <location>
        <begin position="868"/>
        <end position="882"/>
    </location>
</feature>
<evidence type="ECO:0000256" key="3">
    <source>
        <dbReference type="SAM" id="MobiDB-lite"/>
    </source>
</evidence>
<dbReference type="KEGG" id="uma:UMAG_02214"/>
<feature type="compositionally biased region" description="Low complexity" evidence="3">
    <location>
        <begin position="754"/>
        <end position="766"/>
    </location>
</feature>
<dbReference type="Proteomes" id="UP000000561">
    <property type="component" value="Chromosome 5"/>
</dbReference>
<feature type="region of interest" description="Disordered" evidence="3">
    <location>
        <begin position="939"/>
        <end position="1007"/>
    </location>
</feature>
<feature type="compositionally biased region" description="Polar residues" evidence="3">
    <location>
        <begin position="808"/>
        <end position="818"/>
    </location>
</feature>
<evidence type="ECO:0000313" key="4">
    <source>
        <dbReference type="EMBL" id="KIS69683.1"/>
    </source>
</evidence>